<evidence type="ECO:0000313" key="2">
    <source>
        <dbReference type="EMBL" id="HIS70473.1"/>
    </source>
</evidence>
<evidence type="ECO:0000256" key="1">
    <source>
        <dbReference type="SAM" id="SignalP"/>
    </source>
</evidence>
<protein>
    <submittedName>
        <fullName evidence="2">Uncharacterized protein</fullName>
    </submittedName>
</protein>
<feature type="chain" id="PRO_5038942203" evidence="1">
    <location>
        <begin position="23"/>
        <end position="144"/>
    </location>
</feature>
<gene>
    <name evidence="2" type="ORF">IAD02_00590</name>
</gene>
<organism evidence="2 3">
    <name type="scientific">Candidatus Enterousia intestinigallinarum</name>
    <dbReference type="NCBI Taxonomy" id="2840790"/>
    <lineage>
        <taxon>Bacteria</taxon>
        <taxon>Pseudomonadati</taxon>
        <taxon>Pseudomonadota</taxon>
        <taxon>Alphaproteobacteria</taxon>
        <taxon>Candidatus Enterousia</taxon>
    </lineage>
</organism>
<reference evidence="2" key="1">
    <citation type="submission" date="2020-10" db="EMBL/GenBank/DDBJ databases">
        <authorList>
            <person name="Gilroy R."/>
        </authorList>
    </citation>
    <scope>NUCLEOTIDE SEQUENCE</scope>
    <source>
        <strain evidence="2">ChiGjej3B3-5194</strain>
    </source>
</reference>
<proteinExistence type="predicted"/>
<name>A0A9D1FGB9_9PROT</name>
<dbReference type="AlphaFoldDB" id="A0A9D1FGB9"/>
<dbReference type="EMBL" id="DVJI01000003">
    <property type="protein sequence ID" value="HIS70473.1"/>
    <property type="molecule type" value="Genomic_DNA"/>
</dbReference>
<keyword evidence="1" id="KW-0732">Signal</keyword>
<comment type="caution">
    <text evidence="2">The sequence shown here is derived from an EMBL/GenBank/DDBJ whole genome shotgun (WGS) entry which is preliminary data.</text>
</comment>
<reference evidence="2" key="2">
    <citation type="journal article" date="2021" name="PeerJ">
        <title>Extensive microbial diversity within the chicken gut microbiome revealed by metagenomics and culture.</title>
        <authorList>
            <person name="Gilroy R."/>
            <person name="Ravi A."/>
            <person name="Getino M."/>
            <person name="Pursley I."/>
            <person name="Horton D.L."/>
            <person name="Alikhan N.F."/>
            <person name="Baker D."/>
            <person name="Gharbi K."/>
            <person name="Hall N."/>
            <person name="Watson M."/>
            <person name="Adriaenssens E.M."/>
            <person name="Foster-Nyarko E."/>
            <person name="Jarju S."/>
            <person name="Secka A."/>
            <person name="Antonio M."/>
            <person name="Oren A."/>
            <person name="Chaudhuri R.R."/>
            <person name="La Ragione R."/>
            <person name="Hildebrand F."/>
            <person name="Pallen M.J."/>
        </authorList>
    </citation>
    <scope>NUCLEOTIDE SEQUENCE</scope>
    <source>
        <strain evidence="2">ChiGjej3B3-5194</strain>
    </source>
</reference>
<dbReference type="Proteomes" id="UP000886742">
    <property type="component" value="Unassembled WGS sequence"/>
</dbReference>
<evidence type="ECO:0000313" key="3">
    <source>
        <dbReference type="Proteomes" id="UP000886742"/>
    </source>
</evidence>
<feature type="signal peptide" evidence="1">
    <location>
        <begin position="1"/>
        <end position="22"/>
    </location>
</feature>
<accession>A0A9D1FGB9</accession>
<sequence length="144" mass="14809">MYFSKGIFLLGITIALCTPASAVTKCVKLSSSTTCSYVDPGTYVVDWTSNCTSSGTSVAISGISQCSSTSGSSVGQKATALKISGGTDDKECWCKMVSPAVSSWVFANFSRSASLCANACASICASYARIHSAFRAGLFSGLSD</sequence>